<evidence type="ECO:0000256" key="1">
    <source>
        <dbReference type="ARBA" id="ARBA00010062"/>
    </source>
</evidence>
<organism evidence="5 6">
    <name type="scientific">Actinokineospora auranticolor</name>
    <dbReference type="NCBI Taxonomy" id="155976"/>
    <lineage>
        <taxon>Bacteria</taxon>
        <taxon>Bacillati</taxon>
        <taxon>Actinomycetota</taxon>
        <taxon>Actinomycetes</taxon>
        <taxon>Pseudonocardiales</taxon>
        <taxon>Pseudonocardiaceae</taxon>
        <taxon>Actinokineospora</taxon>
    </lineage>
</organism>
<gene>
    <name evidence="5" type="ORF">CLV40_11450</name>
</gene>
<dbReference type="AlphaFoldDB" id="A0A2S6GJI6"/>
<reference evidence="5 6" key="1">
    <citation type="submission" date="2018-02" db="EMBL/GenBank/DDBJ databases">
        <title>Genomic Encyclopedia of Archaeal and Bacterial Type Strains, Phase II (KMG-II): from individual species to whole genera.</title>
        <authorList>
            <person name="Goeker M."/>
        </authorList>
    </citation>
    <scope>NUCLEOTIDE SEQUENCE [LARGE SCALE GENOMIC DNA]</scope>
    <source>
        <strain evidence="5 6">YU 961-1</strain>
    </source>
</reference>
<dbReference type="InterPro" id="IPR028082">
    <property type="entry name" value="Peripla_BP_I"/>
</dbReference>
<evidence type="ECO:0000256" key="2">
    <source>
        <dbReference type="ARBA" id="ARBA00022729"/>
    </source>
</evidence>
<accession>A0A2S6GJI6</accession>
<comment type="similarity">
    <text evidence="1">Belongs to the leucine-binding protein family.</text>
</comment>
<dbReference type="PROSITE" id="PS51257">
    <property type="entry name" value="PROKAR_LIPOPROTEIN"/>
    <property type="match status" value="1"/>
</dbReference>
<protein>
    <submittedName>
        <fullName evidence="5">Branched-chain amino acid transport system substrate-binding protein</fullName>
    </submittedName>
</protein>
<dbReference type="Proteomes" id="UP000239203">
    <property type="component" value="Unassembled WGS sequence"/>
</dbReference>
<proteinExistence type="inferred from homology"/>
<dbReference type="InterPro" id="IPR028081">
    <property type="entry name" value="Leu-bd"/>
</dbReference>
<dbReference type="PANTHER" id="PTHR47235">
    <property type="entry name" value="BLR6548 PROTEIN"/>
    <property type="match status" value="1"/>
</dbReference>
<evidence type="ECO:0000256" key="3">
    <source>
        <dbReference type="SAM" id="SignalP"/>
    </source>
</evidence>
<dbReference type="PANTHER" id="PTHR47235:SF1">
    <property type="entry name" value="BLR6548 PROTEIN"/>
    <property type="match status" value="1"/>
</dbReference>
<dbReference type="Pfam" id="PF13458">
    <property type="entry name" value="Peripla_BP_6"/>
    <property type="match status" value="1"/>
</dbReference>
<dbReference type="CDD" id="cd06341">
    <property type="entry name" value="PBP1_ABC_ligand_binding-like"/>
    <property type="match status" value="1"/>
</dbReference>
<dbReference type="EMBL" id="PTIX01000014">
    <property type="protein sequence ID" value="PPK65398.1"/>
    <property type="molecule type" value="Genomic_DNA"/>
</dbReference>
<keyword evidence="2 3" id="KW-0732">Signal</keyword>
<evidence type="ECO:0000313" key="6">
    <source>
        <dbReference type="Proteomes" id="UP000239203"/>
    </source>
</evidence>
<dbReference type="Gene3D" id="3.40.50.2300">
    <property type="match status" value="2"/>
</dbReference>
<keyword evidence="6" id="KW-1185">Reference proteome</keyword>
<name>A0A2S6GJI6_9PSEU</name>
<evidence type="ECO:0000313" key="5">
    <source>
        <dbReference type="EMBL" id="PPK65398.1"/>
    </source>
</evidence>
<feature type="signal peptide" evidence="3">
    <location>
        <begin position="1"/>
        <end position="22"/>
    </location>
</feature>
<dbReference type="SUPFAM" id="SSF53822">
    <property type="entry name" value="Periplasmic binding protein-like I"/>
    <property type="match status" value="1"/>
</dbReference>
<feature type="domain" description="Leucine-binding protein" evidence="4">
    <location>
        <begin position="36"/>
        <end position="372"/>
    </location>
</feature>
<feature type="chain" id="PRO_5038378891" evidence="3">
    <location>
        <begin position="23"/>
        <end position="397"/>
    </location>
</feature>
<dbReference type="OrthoDB" id="26870at2"/>
<evidence type="ECO:0000259" key="4">
    <source>
        <dbReference type="Pfam" id="PF13458"/>
    </source>
</evidence>
<sequence>MRKILRSAAVALAVTLVAAGCANSDGGSGSGGGSGPIVVGSVNALSGAATFPESSAAAKAVFDAANAAGGVNGRQIQYKALDDKGDPAAAAAAAREVVGADSAVALVGSSSLIECEINNKYYEQQKILSISGIGVDPACFNSPNISPANVGPYHDMTLTLLYGSEVLKLDDICALLEIAGNTLPSYQAAIDEWTKITGKKLKYMDATVPYGGSDYTSYIVKARSAGCKAITVNPVEPDSIGQLKAAAAQGWDDVTWLLLTSVYSENYAKAITNAGKGVYVPAEFYPFTDANASQNKEWRELMTKNNIPLTSFSQGGYLAAKYFLQVIKGIKGDINRESVTKALQEMQPITDPMVGTPYVFGAGKTHHDNTAGWPIKLTTGSNKWELAADDWLRIPKK</sequence>
<dbReference type="RefSeq" id="WP_104481168.1">
    <property type="nucleotide sequence ID" value="NZ_CP154825.1"/>
</dbReference>
<comment type="caution">
    <text evidence="5">The sequence shown here is derived from an EMBL/GenBank/DDBJ whole genome shotgun (WGS) entry which is preliminary data.</text>
</comment>